<dbReference type="OrthoDB" id="4772576at2"/>
<organism evidence="3 4">
    <name type="scientific">Allonocardiopsis opalescens</name>
    <dbReference type="NCBI Taxonomy" id="1144618"/>
    <lineage>
        <taxon>Bacteria</taxon>
        <taxon>Bacillati</taxon>
        <taxon>Actinomycetota</taxon>
        <taxon>Actinomycetes</taxon>
        <taxon>Streptosporangiales</taxon>
        <taxon>Allonocardiopsis</taxon>
    </lineage>
</organism>
<dbReference type="EMBL" id="PVZC01000010">
    <property type="protein sequence ID" value="PRX92369.1"/>
    <property type="molecule type" value="Genomic_DNA"/>
</dbReference>
<dbReference type="InterPro" id="IPR012551">
    <property type="entry name" value="DUF1707_SHOCT-like"/>
</dbReference>
<keyword evidence="4" id="KW-1185">Reference proteome</keyword>
<dbReference type="Pfam" id="PF09922">
    <property type="entry name" value="LiaF-like_C"/>
    <property type="match status" value="1"/>
</dbReference>
<evidence type="ECO:0000313" key="3">
    <source>
        <dbReference type="EMBL" id="PRX92369.1"/>
    </source>
</evidence>
<evidence type="ECO:0000259" key="2">
    <source>
        <dbReference type="Pfam" id="PF09922"/>
    </source>
</evidence>
<proteinExistence type="predicted"/>
<feature type="domain" description="Cell wall-active antibiotics response LiaF-like C-terminal" evidence="2">
    <location>
        <begin position="80"/>
        <end position="145"/>
    </location>
</feature>
<sequence>MRASDAEREAAVERLRVAVGEGRLTLEELTERTEAAYLARTRDELARITDDLPADTAPAAPARTGEPVRLFAVMGDTVRKGVWSADGPVQAFAVMGDVTIDLCDAQVGSDTVEISAAALMGDIKVIVPEGVAVELEGVTVLGDKRDDTSAAPTPAGQARPRVRVRAYTLMGDVKVRHPKVPRKRRGHFRFGR</sequence>
<dbReference type="PANTHER" id="PTHR40763">
    <property type="entry name" value="MEMBRANE PROTEIN-RELATED"/>
    <property type="match status" value="1"/>
</dbReference>
<feature type="domain" description="DUF1707" evidence="1">
    <location>
        <begin position="1"/>
        <end position="53"/>
    </location>
</feature>
<dbReference type="PANTHER" id="PTHR40763:SF4">
    <property type="entry name" value="DUF1707 DOMAIN-CONTAINING PROTEIN"/>
    <property type="match status" value="1"/>
</dbReference>
<protein>
    <submittedName>
        <fullName evidence="3">Cell wall-active antibiotic response 4TMS protein YvqF</fullName>
    </submittedName>
</protein>
<name>A0A2T0PTZ0_9ACTN</name>
<dbReference type="Pfam" id="PF08044">
    <property type="entry name" value="DUF1707"/>
    <property type="match status" value="1"/>
</dbReference>
<accession>A0A2T0PTZ0</accession>
<comment type="caution">
    <text evidence="3">The sequence shown here is derived from an EMBL/GenBank/DDBJ whole genome shotgun (WGS) entry which is preliminary data.</text>
</comment>
<dbReference type="AlphaFoldDB" id="A0A2T0PTZ0"/>
<evidence type="ECO:0000313" key="4">
    <source>
        <dbReference type="Proteomes" id="UP000237846"/>
    </source>
</evidence>
<dbReference type="InterPro" id="IPR024425">
    <property type="entry name" value="LiaF-like_C"/>
</dbReference>
<gene>
    <name evidence="3" type="ORF">CLV72_110129</name>
</gene>
<reference evidence="3 4" key="1">
    <citation type="submission" date="2018-03" db="EMBL/GenBank/DDBJ databases">
        <title>Genomic Encyclopedia of Archaeal and Bacterial Type Strains, Phase II (KMG-II): from individual species to whole genera.</title>
        <authorList>
            <person name="Goeker M."/>
        </authorList>
    </citation>
    <scope>NUCLEOTIDE SEQUENCE [LARGE SCALE GENOMIC DNA]</scope>
    <source>
        <strain evidence="3 4">DSM 45601</strain>
    </source>
</reference>
<evidence type="ECO:0000259" key="1">
    <source>
        <dbReference type="Pfam" id="PF08044"/>
    </source>
</evidence>
<dbReference type="Proteomes" id="UP000237846">
    <property type="component" value="Unassembled WGS sequence"/>
</dbReference>